<reference evidence="2" key="1">
    <citation type="submission" date="2022-07" db="EMBL/GenBank/DDBJ databases">
        <title>Sphingomonas sp. nov., a novel bacterium isolated from the north slope of the Mount Everest.</title>
        <authorList>
            <person name="Cui X."/>
            <person name="Liu Y."/>
        </authorList>
    </citation>
    <scope>NUCLEOTIDE SEQUENCE</scope>
    <source>
        <strain evidence="2">S5-59</strain>
    </source>
</reference>
<name>A0ABY5LD33_9SPHN</name>
<gene>
    <name evidence="2" type="ORF">NMP03_15860</name>
</gene>
<feature type="transmembrane region" description="Helical" evidence="1">
    <location>
        <begin position="13"/>
        <end position="37"/>
    </location>
</feature>
<evidence type="ECO:0000256" key="1">
    <source>
        <dbReference type="SAM" id="Phobius"/>
    </source>
</evidence>
<dbReference type="InterPro" id="IPR029044">
    <property type="entry name" value="Nucleotide-diphossugar_trans"/>
</dbReference>
<dbReference type="EMBL" id="CP101740">
    <property type="protein sequence ID" value="UUL82621.1"/>
    <property type="molecule type" value="Genomic_DNA"/>
</dbReference>
<keyword evidence="1" id="KW-0812">Transmembrane</keyword>
<keyword evidence="1" id="KW-0472">Membrane</keyword>
<dbReference type="GO" id="GO:0016740">
    <property type="term" value="F:transferase activity"/>
    <property type="evidence" value="ECO:0007669"/>
    <property type="project" value="UniProtKB-KW"/>
</dbReference>
<keyword evidence="1" id="KW-1133">Transmembrane helix</keyword>
<dbReference type="Pfam" id="PF13641">
    <property type="entry name" value="Glyco_tranf_2_3"/>
    <property type="match status" value="1"/>
</dbReference>
<proteinExistence type="predicted"/>
<organism evidence="2 3">
    <name type="scientific">Sphingomonas qomolangmaensis</name>
    <dbReference type="NCBI Taxonomy" id="2918765"/>
    <lineage>
        <taxon>Bacteria</taxon>
        <taxon>Pseudomonadati</taxon>
        <taxon>Pseudomonadota</taxon>
        <taxon>Alphaproteobacteria</taxon>
        <taxon>Sphingomonadales</taxon>
        <taxon>Sphingomonadaceae</taxon>
        <taxon>Sphingomonas</taxon>
    </lineage>
</organism>
<feature type="transmembrane region" description="Helical" evidence="1">
    <location>
        <begin position="339"/>
        <end position="365"/>
    </location>
</feature>
<evidence type="ECO:0000313" key="3">
    <source>
        <dbReference type="Proteomes" id="UP001058533"/>
    </source>
</evidence>
<keyword evidence="3" id="KW-1185">Reference proteome</keyword>
<dbReference type="SUPFAM" id="SSF53448">
    <property type="entry name" value="Nucleotide-diphospho-sugar transferases"/>
    <property type="match status" value="1"/>
</dbReference>
<evidence type="ECO:0000313" key="2">
    <source>
        <dbReference type="EMBL" id="UUL82621.1"/>
    </source>
</evidence>
<dbReference type="NCBIfam" id="NF011307">
    <property type="entry name" value="PRK14716.1-5"/>
    <property type="match status" value="1"/>
</dbReference>
<sequence length="459" mass="50147">MVTGLLDAVTHEVMLFAAIGFAIGGLDDLLVDMLYGIRLVALRLRRDTPLRLAMLRPPPTRIAVFVAAWDESEVIGGMVRTALARFGHGDYRIYIGTYPNDRATIDAVTAAARGDPRVRLVVGELPGPTTKAHCLNVVWRAMLEDEASDGRMVDAIVLHDAEDVVHAGELQVYAHFLAAADIVQIPVSPLVDRSSRFVSGHYLDEFTELHAKQALVRQALGAAMPLAGVGCAIARSMMAKVAQLRGGVPFDATSLVEDYELGLTVAGLGGRAVFARVAERRGGPPVAVHAYFPARLDAAVRQKARWMTGIALAGWDRIGWGRRFDLGDHWMRMRDRRALIALLLLLAAYAALVGWALGAALHWWFGTAPDPLSPTLRWLLAVNGGLLLWRTAMRMAFVGAAYGWVEAILSVPRMFVSNWISLLAARRALFRYIGLLRGQALTWDKTRHHFPDLAESGGG</sequence>
<protein>
    <submittedName>
        <fullName evidence="2">Glycosyl transferase family protein</fullName>
    </submittedName>
</protein>
<accession>A0ABY5LD33</accession>
<dbReference type="Proteomes" id="UP001058533">
    <property type="component" value="Chromosome"/>
</dbReference>
<keyword evidence="2" id="KW-0808">Transferase</keyword>